<dbReference type="Proteomes" id="UP000282323">
    <property type="component" value="Unassembled WGS sequence"/>
</dbReference>
<comment type="caution">
    <text evidence="1">The sequence shown here is derived from an EMBL/GenBank/DDBJ whole genome shotgun (WGS) entry which is preliminary data.</text>
</comment>
<dbReference type="AlphaFoldDB" id="A0A3N6PDF1"/>
<name>A0A3N6PDF1_NATCH</name>
<dbReference type="EMBL" id="REGA01000001">
    <property type="protein sequence ID" value="RQG97679.1"/>
    <property type="molecule type" value="Genomic_DNA"/>
</dbReference>
<accession>A0A3N6PDF1</accession>
<gene>
    <name evidence="1" type="ORF">EA473_00180</name>
</gene>
<dbReference type="OrthoDB" id="196086at2157"/>
<evidence type="ECO:0000313" key="1">
    <source>
        <dbReference type="EMBL" id="RQG97679.1"/>
    </source>
</evidence>
<organism evidence="1 2">
    <name type="scientific">Natrarchaeobius chitinivorans</name>
    <dbReference type="NCBI Taxonomy" id="1679083"/>
    <lineage>
        <taxon>Archaea</taxon>
        <taxon>Methanobacteriati</taxon>
        <taxon>Methanobacteriota</taxon>
        <taxon>Stenosarchaea group</taxon>
        <taxon>Halobacteria</taxon>
        <taxon>Halobacteriales</taxon>
        <taxon>Natrialbaceae</taxon>
        <taxon>Natrarchaeobius</taxon>
    </lineage>
</organism>
<evidence type="ECO:0000313" key="2">
    <source>
        <dbReference type="Proteomes" id="UP000282323"/>
    </source>
</evidence>
<keyword evidence="2" id="KW-1185">Reference proteome</keyword>
<reference evidence="1 2" key="1">
    <citation type="submission" date="2018-10" db="EMBL/GenBank/DDBJ databases">
        <title>Natrarchaeobius chitinivorans gen. nov., sp. nov., and Natrarchaeobius haloalkaliphilus sp. nov., alkaliphilic, chitin-utilizing haloarchaea from hypersaline alkaline lakes.</title>
        <authorList>
            <person name="Sorokin D.Y."/>
            <person name="Elcheninov A.G."/>
            <person name="Kostrikina N.A."/>
            <person name="Bale N.J."/>
            <person name="Sinninghe Damste J.S."/>
            <person name="Khijniak T.V."/>
            <person name="Kublanov I.V."/>
            <person name="Toshchakov S.V."/>
        </authorList>
    </citation>
    <scope>NUCLEOTIDE SEQUENCE [LARGE SCALE GENOMIC DNA]</scope>
    <source>
        <strain evidence="1 2">AArcht4T</strain>
    </source>
</reference>
<proteinExistence type="predicted"/>
<sequence>MEKSYSIFGSQSDLAIERGETYDHTRYGQVEVTGIWKGVDRVDKAHNTNDNSTIIVRFATEEDGTRTTELTETVDEFIEAIE</sequence>
<protein>
    <submittedName>
        <fullName evidence="1">Uncharacterized protein</fullName>
    </submittedName>
</protein>
<dbReference type="RefSeq" id="WP_124193656.1">
    <property type="nucleotide sequence ID" value="NZ_REGA01000001.1"/>
</dbReference>